<dbReference type="InterPro" id="IPR005804">
    <property type="entry name" value="FA_desaturase_dom"/>
</dbReference>
<dbReference type="CDD" id="cd01060">
    <property type="entry name" value="Membrane-FADS-like"/>
    <property type="match status" value="1"/>
</dbReference>
<protein>
    <submittedName>
        <fullName evidence="3">Fatty acid desaturase</fullName>
        <ecNumber evidence="3">1.14.19.-</ecNumber>
    </submittedName>
</protein>
<feature type="transmembrane region" description="Helical" evidence="1">
    <location>
        <begin position="207"/>
        <end position="225"/>
    </location>
</feature>
<feature type="transmembrane region" description="Helical" evidence="1">
    <location>
        <begin position="105"/>
        <end position="123"/>
    </location>
</feature>
<dbReference type="Proteomes" id="UP001595767">
    <property type="component" value="Unassembled WGS sequence"/>
</dbReference>
<name>A0ABV8LBZ9_9NOCA</name>
<proteinExistence type="predicted"/>
<comment type="caution">
    <text evidence="3">The sequence shown here is derived from an EMBL/GenBank/DDBJ whole genome shotgun (WGS) entry which is preliminary data.</text>
</comment>
<feature type="transmembrane region" description="Helical" evidence="1">
    <location>
        <begin position="65"/>
        <end position="84"/>
    </location>
</feature>
<feature type="transmembrane region" description="Helical" evidence="1">
    <location>
        <begin position="150"/>
        <end position="172"/>
    </location>
</feature>
<gene>
    <name evidence="3" type="ORF">ACFOW8_22640</name>
</gene>
<evidence type="ECO:0000259" key="2">
    <source>
        <dbReference type="Pfam" id="PF00487"/>
    </source>
</evidence>
<evidence type="ECO:0000313" key="4">
    <source>
        <dbReference type="Proteomes" id="UP001595767"/>
    </source>
</evidence>
<accession>A0ABV8LBZ9</accession>
<keyword evidence="1" id="KW-0812">Transmembrane</keyword>
<reference evidence="4" key="1">
    <citation type="journal article" date="2019" name="Int. J. Syst. Evol. Microbiol.">
        <title>The Global Catalogue of Microorganisms (GCM) 10K type strain sequencing project: providing services to taxonomists for standard genome sequencing and annotation.</title>
        <authorList>
            <consortium name="The Broad Institute Genomics Platform"/>
            <consortium name="The Broad Institute Genome Sequencing Center for Infectious Disease"/>
            <person name="Wu L."/>
            <person name="Ma J."/>
        </authorList>
    </citation>
    <scope>NUCLEOTIDE SEQUENCE [LARGE SCALE GENOMIC DNA]</scope>
    <source>
        <strain evidence="4">CGMCC 4.7204</strain>
    </source>
</reference>
<dbReference type="GO" id="GO:0016491">
    <property type="term" value="F:oxidoreductase activity"/>
    <property type="evidence" value="ECO:0007669"/>
    <property type="project" value="UniProtKB-KW"/>
</dbReference>
<dbReference type="Pfam" id="PF00487">
    <property type="entry name" value="FA_desaturase"/>
    <property type="match status" value="1"/>
</dbReference>
<keyword evidence="1" id="KW-0472">Membrane</keyword>
<feature type="transmembrane region" description="Helical" evidence="1">
    <location>
        <begin position="38"/>
        <end position="59"/>
    </location>
</feature>
<keyword evidence="3" id="KW-0560">Oxidoreductase</keyword>
<organism evidence="3 4">
    <name type="scientific">Nocardia rhizosphaerae</name>
    <dbReference type="NCBI Taxonomy" id="1691571"/>
    <lineage>
        <taxon>Bacteria</taxon>
        <taxon>Bacillati</taxon>
        <taxon>Actinomycetota</taxon>
        <taxon>Actinomycetes</taxon>
        <taxon>Mycobacteriales</taxon>
        <taxon>Nocardiaceae</taxon>
        <taxon>Nocardia</taxon>
    </lineage>
</organism>
<evidence type="ECO:0000256" key="1">
    <source>
        <dbReference type="SAM" id="Phobius"/>
    </source>
</evidence>
<dbReference type="RefSeq" id="WP_378553381.1">
    <property type="nucleotide sequence ID" value="NZ_JBHSBA010000015.1"/>
</dbReference>
<keyword evidence="4" id="KW-1185">Reference proteome</keyword>
<sequence>MSHGSWLIYPERYRSMTETRTPRPTRTPRAAGDDLGNAWLIVIAVAIGATQLFLVPLVLLPLHPALGWILVPLALTTTPFWSLIHEAIHGALLRDRTRNDRAGRLLAVCYGSPFAMLKAGHLLHHRYSRTRERAEIYDPAHTTWRGAAPAFYLTLLGGLYLLEVIALLLAVLPARLIRALARRVEAPDSVGGLLLERIAEPKVLARFRTDALLIVTVHAAAFLAYGPHGWMLLAAIGARALIISLSDNAYHYGTDLNAPREAMNLRLPRTLEHFALSFNLHDVHHRNPGLRWYELRARFRTEGGHYHLGWFGAVARQFRGPIRLP</sequence>
<evidence type="ECO:0000313" key="3">
    <source>
        <dbReference type="EMBL" id="MFC4127728.1"/>
    </source>
</evidence>
<dbReference type="EMBL" id="JBHSBA010000015">
    <property type="protein sequence ID" value="MFC4127728.1"/>
    <property type="molecule type" value="Genomic_DNA"/>
</dbReference>
<dbReference type="EC" id="1.14.19.-" evidence="3"/>
<keyword evidence="1" id="KW-1133">Transmembrane helix</keyword>
<feature type="domain" description="Fatty acid desaturase" evidence="2">
    <location>
        <begin position="67"/>
        <end position="300"/>
    </location>
</feature>